<dbReference type="AlphaFoldDB" id="A0A382REU3"/>
<organism evidence="1">
    <name type="scientific">marine metagenome</name>
    <dbReference type="NCBI Taxonomy" id="408172"/>
    <lineage>
        <taxon>unclassified sequences</taxon>
        <taxon>metagenomes</taxon>
        <taxon>ecological metagenomes</taxon>
    </lineage>
</organism>
<name>A0A382REU3_9ZZZZ</name>
<proteinExistence type="predicted"/>
<dbReference type="EMBL" id="UINC01120794">
    <property type="protein sequence ID" value="SVC95498.1"/>
    <property type="molecule type" value="Genomic_DNA"/>
</dbReference>
<reference evidence="1" key="1">
    <citation type="submission" date="2018-05" db="EMBL/GenBank/DDBJ databases">
        <authorList>
            <person name="Lanie J.A."/>
            <person name="Ng W.-L."/>
            <person name="Kazmierczak K.M."/>
            <person name="Andrzejewski T.M."/>
            <person name="Davidsen T.M."/>
            <person name="Wayne K.J."/>
            <person name="Tettelin H."/>
            <person name="Glass J.I."/>
            <person name="Rusch D."/>
            <person name="Podicherti R."/>
            <person name="Tsui H.-C.T."/>
            <person name="Winkler M.E."/>
        </authorList>
    </citation>
    <scope>NUCLEOTIDE SEQUENCE</scope>
</reference>
<gene>
    <name evidence="1" type="ORF">METZ01_LOCUS348352</name>
</gene>
<evidence type="ECO:0000313" key="1">
    <source>
        <dbReference type="EMBL" id="SVC95498.1"/>
    </source>
</evidence>
<protein>
    <submittedName>
        <fullName evidence="1">Uncharacterized protein</fullName>
    </submittedName>
</protein>
<feature type="non-terminal residue" evidence="1">
    <location>
        <position position="240"/>
    </location>
</feature>
<sequence length="240" mass="25982">MRTFQVVAVALFFLSPFNGLAHAQAVGERCVLEQAAKLFLGQSGAAFSVKLKPGSAVILKAAHGTRWLVAASEGQIGYLEASWMKKVCRYEKVPAPAEPQAKVSRDVPNLDVGDLVETSAALEVTKLAALGEGQVSRELIREQVAKVAMVREESRRADEALGCDDRSDDYRVAVYDFETSNIPDGMARVISNSLLTEIRKLEGISAIGMDEIREMLDFESQRQAMGCDANQACMAQIAGA</sequence>
<accession>A0A382REU3</accession>